<comment type="cofactor">
    <cofactor evidence="6">
        <name>Mg(2+)</name>
        <dbReference type="ChEBI" id="CHEBI:18420"/>
    </cofactor>
    <text evidence="6">Binds 1 Mg(2+) ion per subunit.</text>
</comment>
<feature type="domain" description="Alpha-D-phosphohexomutase alpha/beta/alpha" evidence="11">
    <location>
        <begin position="165"/>
        <end position="248"/>
    </location>
</feature>
<dbReference type="InterPro" id="IPR005846">
    <property type="entry name" value="A-D-PHexomutase_a/b/a-III"/>
</dbReference>
<dbReference type="PANTHER" id="PTHR42946">
    <property type="entry name" value="PHOSPHOHEXOSE MUTASE"/>
    <property type="match status" value="1"/>
</dbReference>
<accession>A0A399E252</accession>
<protein>
    <recommendedName>
        <fullName evidence="6 8">Phosphoglucosamine mutase</fullName>
        <ecNumber evidence="6 8">5.4.2.10</ecNumber>
    </recommendedName>
</protein>
<evidence type="ECO:0000259" key="12">
    <source>
        <dbReference type="Pfam" id="PF02880"/>
    </source>
</evidence>
<dbReference type="SUPFAM" id="SSF53738">
    <property type="entry name" value="Phosphoglucomutase, first 3 domains"/>
    <property type="match status" value="3"/>
</dbReference>
<dbReference type="GO" id="GO:0004615">
    <property type="term" value="F:phosphomannomutase activity"/>
    <property type="evidence" value="ECO:0007669"/>
    <property type="project" value="TreeGrafter"/>
</dbReference>
<dbReference type="Pfam" id="PF02878">
    <property type="entry name" value="PGM_PMM_I"/>
    <property type="match status" value="1"/>
</dbReference>
<dbReference type="NCBIfam" id="NF008139">
    <property type="entry name" value="PRK10887.1"/>
    <property type="match status" value="1"/>
</dbReference>
<dbReference type="InterPro" id="IPR005843">
    <property type="entry name" value="A-D-PHexomutase_C"/>
</dbReference>
<dbReference type="InterPro" id="IPR006352">
    <property type="entry name" value="GlmM_bact"/>
</dbReference>
<dbReference type="SUPFAM" id="SSF55957">
    <property type="entry name" value="Phosphoglucomutase, C-terminal domain"/>
    <property type="match status" value="1"/>
</dbReference>
<comment type="caution">
    <text evidence="13">The sequence shown here is derived from an EMBL/GenBank/DDBJ whole genome shotgun (WGS) entry which is preliminary data.</text>
</comment>
<dbReference type="Proteomes" id="UP000266089">
    <property type="component" value="Unassembled WGS sequence"/>
</dbReference>
<evidence type="ECO:0000256" key="5">
    <source>
        <dbReference type="ARBA" id="ARBA00023235"/>
    </source>
</evidence>
<dbReference type="FunFam" id="3.30.310.50:FF:000001">
    <property type="entry name" value="Phosphoglucosamine mutase"/>
    <property type="match status" value="1"/>
</dbReference>
<dbReference type="GO" id="GO:0009252">
    <property type="term" value="P:peptidoglycan biosynthetic process"/>
    <property type="evidence" value="ECO:0007669"/>
    <property type="project" value="TreeGrafter"/>
</dbReference>
<dbReference type="PRINTS" id="PR00509">
    <property type="entry name" value="PGMPMM"/>
</dbReference>
<name>A0A399E252_9DEIN</name>
<dbReference type="GO" id="GO:0000287">
    <property type="term" value="F:magnesium ion binding"/>
    <property type="evidence" value="ECO:0007669"/>
    <property type="project" value="UniProtKB-UniRule"/>
</dbReference>
<feature type="domain" description="Alpha-D-phosphohexomutase alpha/beta/alpha" evidence="10">
    <location>
        <begin position="3"/>
        <end position="137"/>
    </location>
</feature>
<evidence type="ECO:0000256" key="2">
    <source>
        <dbReference type="ARBA" id="ARBA00022553"/>
    </source>
</evidence>
<comment type="function">
    <text evidence="6 8">Catalyzes the conversion of glucosamine-6-phosphate to glucosamine-1-phosphate.</text>
</comment>
<dbReference type="InterPro" id="IPR016066">
    <property type="entry name" value="A-D-PHexomutase_CS"/>
</dbReference>
<dbReference type="Pfam" id="PF02880">
    <property type="entry name" value="PGM_PMM_III"/>
    <property type="match status" value="1"/>
</dbReference>
<sequence length="436" mass="47524">MERKYFGTDGVRGVAGEPPLTPQFVLKLGQAAGAYFKSAQKKPVVLLGKDTRQSCDMLEAALAAGLMSQGVRVEHLGVLPTPGVAYLTKTLGATAGVMISASHNPYQDNGIKFFSAHGDKLPDEVEAEIESLLEREFKTDGIGTVSDFREAERMYLDFLSSKGGSLEGLKVVLDTANGATYRLAPRLFQRLGAEVFVMFNTPDGRNINKGCGSTHPEFLRQQVVEMGFDLGVAFDGDGDRAILVDRQGREFHGDYVLYLNALVRREPGVVGTLMSNMGLEVKLREAGISFYRTAVGDRYVYEKLKASALTLGGEQSGHVLFLDHAPTGDGMLTAILTLKAMRESGRDLSEWYEALPMYPQLLKNVRVSDKQKVMQQPELHQAIQEAEQKLSGQGRVNVRPSGTEPLVRVMVEGPAELIEPVSSELVALVERLGSAS</sequence>
<keyword evidence="5 6" id="KW-0413">Isomerase</keyword>
<dbReference type="FunFam" id="3.40.120.10:FF:000001">
    <property type="entry name" value="Phosphoglucosamine mutase"/>
    <property type="match status" value="1"/>
</dbReference>
<dbReference type="Pfam" id="PF02879">
    <property type="entry name" value="PGM_PMM_II"/>
    <property type="match status" value="1"/>
</dbReference>
<evidence type="ECO:0000313" key="14">
    <source>
        <dbReference type="Proteomes" id="UP000266089"/>
    </source>
</evidence>
<evidence type="ECO:0000259" key="9">
    <source>
        <dbReference type="Pfam" id="PF00408"/>
    </source>
</evidence>
<dbReference type="InterPro" id="IPR005844">
    <property type="entry name" value="A-D-PHexomutase_a/b/a-I"/>
</dbReference>
<feature type="binding site" description="via phosphate group" evidence="6">
    <location>
        <position position="102"/>
    </location>
    <ligand>
        <name>Mg(2+)</name>
        <dbReference type="ChEBI" id="CHEBI:18420"/>
    </ligand>
</feature>
<evidence type="ECO:0000256" key="4">
    <source>
        <dbReference type="ARBA" id="ARBA00022842"/>
    </source>
</evidence>
<comment type="PTM">
    <text evidence="6">Activated by phosphorylation.</text>
</comment>
<evidence type="ECO:0000256" key="1">
    <source>
        <dbReference type="ARBA" id="ARBA00010231"/>
    </source>
</evidence>
<dbReference type="RefSeq" id="WP_027886884.1">
    <property type="nucleotide sequence ID" value="NZ_JBHSXZ010000002.1"/>
</dbReference>
<dbReference type="GO" id="GO:0008966">
    <property type="term" value="F:phosphoglucosamine mutase activity"/>
    <property type="evidence" value="ECO:0007669"/>
    <property type="project" value="UniProtKB-UniRule"/>
</dbReference>
<evidence type="ECO:0000259" key="11">
    <source>
        <dbReference type="Pfam" id="PF02879"/>
    </source>
</evidence>
<dbReference type="Gene3D" id="3.30.310.50">
    <property type="entry name" value="Alpha-D-phosphohexomutase, C-terminal domain"/>
    <property type="match status" value="1"/>
</dbReference>
<organism evidence="13 14">
    <name type="scientific">Meiothermus taiwanensis</name>
    <dbReference type="NCBI Taxonomy" id="172827"/>
    <lineage>
        <taxon>Bacteria</taxon>
        <taxon>Thermotogati</taxon>
        <taxon>Deinococcota</taxon>
        <taxon>Deinococci</taxon>
        <taxon>Thermales</taxon>
        <taxon>Thermaceae</taxon>
        <taxon>Meiothermus</taxon>
    </lineage>
</organism>
<feature type="domain" description="Alpha-D-phosphohexomutase alpha/beta/alpha" evidence="12">
    <location>
        <begin position="253"/>
        <end position="355"/>
    </location>
</feature>
<dbReference type="Gene3D" id="3.40.120.10">
    <property type="entry name" value="Alpha-D-Glucose-1,6-Bisphosphate, subunit A, domain 3"/>
    <property type="match status" value="3"/>
</dbReference>
<evidence type="ECO:0000256" key="6">
    <source>
        <dbReference type="HAMAP-Rule" id="MF_01554"/>
    </source>
</evidence>
<dbReference type="EC" id="5.4.2.10" evidence="6 8"/>
<dbReference type="NCBIfam" id="TIGR01455">
    <property type="entry name" value="glmM"/>
    <property type="match status" value="1"/>
</dbReference>
<feature type="binding site" evidence="6">
    <location>
        <position position="237"/>
    </location>
    <ligand>
        <name>Mg(2+)</name>
        <dbReference type="ChEBI" id="CHEBI:18420"/>
    </ligand>
</feature>
<keyword evidence="2 6" id="KW-0597">Phosphoprotein</keyword>
<dbReference type="OrthoDB" id="9806956at2"/>
<dbReference type="InterPro" id="IPR050060">
    <property type="entry name" value="Phosphoglucosamine_mutase"/>
</dbReference>
<evidence type="ECO:0000256" key="7">
    <source>
        <dbReference type="RuleBase" id="RU004326"/>
    </source>
</evidence>
<dbReference type="FunFam" id="3.40.120.10:FF:000003">
    <property type="entry name" value="Phosphoglucosamine mutase"/>
    <property type="match status" value="1"/>
</dbReference>
<dbReference type="GO" id="GO:0006048">
    <property type="term" value="P:UDP-N-acetylglucosamine biosynthetic process"/>
    <property type="evidence" value="ECO:0007669"/>
    <property type="project" value="TreeGrafter"/>
</dbReference>
<evidence type="ECO:0000256" key="8">
    <source>
        <dbReference type="RuleBase" id="RU004327"/>
    </source>
</evidence>
<dbReference type="EMBL" id="QWKX01000013">
    <property type="protein sequence ID" value="RIH78585.1"/>
    <property type="molecule type" value="Genomic_DNA"/>
</dbReference>
<dbReference type="InterPro" id="IPR005841">
    <property type="entry name" value="Alpha-D-phosphohexomutase_SF"/>
</dbReference>
<feature type="binding site" evidence="6">
    <location>
        <position position="239"/>
    </location>
    <ligand>
        <name>Mg(2+)</name>
        <dbReference type="ChEBI" id="CHEBI:18420"/>
    </ligand>
</feature>
<feature type="active site" description="Phosphoserine intermediate" evidence="6">
    <location>
        <position position="102"/>
    </location>
</feature>
<dbReference type="InterPro" id="IPR016055">
    <property type="entry name" value="A-D-PHexomutase_a/b/a-I/II/III"/>
</dbReference>
<evidence type="ECO:0000259" key="10">
    <source>
        <dbReference type="Pfam" id="PF02878"/>
    </source>
</evidence>
<evidence type="ECO:0000313" key="13">
    <source>
        <dbReference type="EMBL" id="RIH78585.1"/>
    </source>
</evidence>
<gene>
    <name evidence="6 13" type="primary">glmM</name>
    <name evidence="13" type="ORF">Mcate_00761</name>
</gene>
<dbReference type="PANTHER" id="PTHR42946:SF1">
    <property type="entry name" value="PHOSPHOGLUCOMUTASE (ALPHA-D-GLUCOSE-1,6-BISPHOSPHATE-DEPENDENT)"/>
    <property type="match status" value="1"/>
</dbReference>
<dbReference type="GO" id="GO:0005829">
    <property type="term" value="C:cytosol"/>
    <property type="evidence" value="ECO:0007669"/>
    <property type="project" value="TreeGrafter"/>
</dbReference>
<proteinExistence type="inferred from homology"/>
<dbReference type="InterPro" id="IPR005845">
    <property type="entry name" value="A-D-PHexomutase_a/b/a-II"/>
</dbReference>
<comment type="catalytic activity">
    <reaction evidence="6 8">
        <text>alpha-D-glucosamine 1-phosphate = D-glucosamine 6-phosphate</text>
        <dbReference type="Rhea" id="RHEA:23424"/>
        <dbReference type="ChEBI" id="CHEBI:58516"/>
        <dbReference type="ChEBI" id="CHEBI:58725"/>
        <dbReference type="EC" id="5.4.2.10"/>
    </reaction>
</comment>
<keyword evidence="3 6" id="KW-0479">Metal-binding</keyword>
<dbReference type="GO" id="GO:0005975">
    <property type="term" value="P:carbohydrate metabolic process"/>
    <property type="evidence" value="ECO:0007669"/>
    <property type="project" value="InterPro"/>
</dbReference>
<dbReference type="InterPro" id="IPR036900">
    <property type="entry name" value="A-D-PHexomutase_C_sf"/>
</dbReference>
<dbReference type="Pfam" id="PF00408">
    <property type="entry name" value="PGM_PMM_IV"/>
    <property type="match status" value="1"/>
</dbReference>
<feature type="binding site" evidence="6">
    <location>
        <position position="235"/>
    </location>
    <ligand>
        <name>Mg(2+)</name>
        <dbReference type="ChEBI" id="CHEBI:18420"/>
    </ligand>
</feature>
<evidence type="ECO:0000256" key="3">
    <source>
        <dbReference type="ARBA" id="ARBA00022723"/>
    </source>
</evidence>
<feature type="domain" description="Alpha-D-phosphohexomutase C-terminal" evidence="9">
    <location>
        <begin position="362"/>
        <end position="414"/>
    </location>
</feature>
<dbReference type="PROSITE" id="PS00710">
    <property type="entry name" value="PGM_PMM"/>
    <property type="match status" value="1"/>
</dbReference>
<dbReference type="CDD" id="cd05802">
    <property type="entry name" value="GlmM"/>
    <property type="match status" value="1"/>
</dbReference>
<dbReference type="AlphaFoldDB" id="A0A399E252"/>
<keyword evidence="4 6" id="KW-0460">Magnesium</keyword>
<dbReference type="HAMAP" id="MF_01554_B">
    <property type="entry name" value="GlmM_B"/>
    <property type="match status" value="1"/>
</dbReference>
<comment type="similarity">
    <text evidence="1 6 7">Belongs to the phosphohexose mutase family.</text>
</comment>
<reference evidence="13 14" key="1">
    <citation type="submission" date="2018-08" db="EMBL/GenBank/DDBJ databases">
        <title>Meiothermus cateniformans JCM 15151 genome sequencing project.</title>
        <authorList>
            <person name="Da Costa M.S."/>
            <person name="Albuquerque L."/>
            <person name="Raposo P."/>
            <person name="Froufe H.J.C."/>
            <person name="Barroso C.S."/>
            <person name="Egas C."/>
        </authorList>
    </citation>
    <scope>NUCLEOTIDE SEQUENCE [LARGE SCALE GENOMIC DNA]</scope>
    <source>
        <strain evidence="13 14">JCM 15151</strain>
    </source>
</reference>
<feature type="modified residue" description="Phosphoserine" evidence="6">
    <location>
        <position position="102"/>
    </location>
</feature>